<comment type="subcellular location">
    <subcellularLocation>
        <location evidence="1">Cell membrane</location>
        <topology evidence="1">Multi-pass membrane protein</topology>
    </subcellularLocation>
</comment>
<feature type="transmembrane region" description="Helical" evidence="7">
    <location>
        <begin position="321"/>
        <end position="339"/>
    </location>
</feature>
<feature type="transmembrane region" description="Helical" evidence="7">
    <location>
        <begin position="83"/>
        <end position="105"/>
    </location>
</feature>
<gene>
    <name evidence="9" type="ORF">KFL01_10120</name>
</gene>
<evidence type="ECO:0000259" key="8">
    <source>
        <dbReference type="PROSITE" id="PS50850"/>
    </source>
</evidence>
<dbReference type="SUPFAM" id="SSF103473">
    <property type="entry name" value="MFS general substrate transporter"/>
    <property type="match status" value="1"/>
</dbReference>
<comment type="caution">
    <text evidence="9">The sequence shown here is derived from an EMBL/GenBank/DDBJ whole genome shotgun (WGS) entry which is preliminary data.</text>
</comment>
<keyword evidence="2" id="KW-0813">Transport</keyword>
<dbReference type="PROSITE" id="PS50850">
    <property type="entry name" value="MFS"/>
    <property type="match status" value="1"/>
</dbReference>
<keyword evidence="5 7" id="KW-1133">Transmembrane helix</keyword>
<reference evidence="9 10" key="1">
    <citation type="submission" date="2019-07" db="EMBL/GenBank/DDBJ databases">
        <title>Whole genome shotgun sequence of Kocuria flava NBRC 107626.</title>
        <authorList>
            <person name="Hosoyama A."/>
            <person name="Uohara A."/>
            <person name="Ohji S."/>
            <person name="Ichikawa N."/>
        </authorList>
    </citation>
    <scope>NUCLEOTIDE SEQUENCE [LARGE SCALE GENOMIC DNA]</scope>
    <source>
        <strain evidence="9 10">NBRC 107626</strain>
    </source>
</reference>
<evidence type="ECO:0000256" key="2">
    <source>
        <dbReference type="ARBA" id="ARBA00022448"/>
    </source>
</evidence>
<feature type="transmembrane region" description="Helical" evidence="7">
    <location>
        <begin position="283"/>
        <end position="301"/>
    </location>
</feature>
<evidence type="ECO:0000256" key="1">
    <source>
        <dbReference type="ARBA" id="ARBA00004651"/>
    </source>
</evidence>
<evidence type="ECO:0000256" key="5">
    <source>
        <dbReference type="ARBA" id="ARBA00022989"/>
    </source>
</evidence>
<evidence type="ECO:0000313" key="10">
    <source>
        <dbReference type="Proteomes" id="UP000321155"/>
    </source>
</evidence>
<keyword evidence="10" id="KW-1185">Reference proteome</keyword>
<evidence type="ECO:0000313" key="9">
    <source>
        <dbReference type="EMBL" id="GEO91706.1"/>
    </source>
</evidence>
<dbReference type="InterPro" id="IPR036259">
    <property type="entry name" value="MFS_trans_sf"/>
</dbReference>
<dbReference type="PANTHER" id="PTHR43045:SF2">
    <property type="entry name" value="INNER MEMBRANE METABOLITE TRANSPORT PROTEIN YHJE"/>
    <property type="match status" value="1"/>
</dbReference>
<dbReference type="PROSITE" id="PS00216">
    <property type="entry name" value="SUGAR_TRANSPORT_1"/>
    <property type="match status" value="1"/>
</dbReference>
<feature type="transmembrane region" description="Helical" evidence="7">
    <location>
        <begin position="146"/>
        <end position="171"/>
    </location>
</feature>
<feature type="transmembrane region" description="Helical" evidence="7">
    <location>
        <begin position="448"/>
        <end position="468"/>
    </location>
</feature>
<feature type="transmembrane region" description="Helical" evidence="7">
    <location>
        <begin position="192"/>
        <end position="213"/>
    </location>
</feature>
<feature type="domain" description="Major facilitator superfamily (MFS) profile" evidence="8">
    <location>
        <begin position="43"/>
        <end position="473"/>
    </location>
</feature>
<dbReference type="InterPro" id="IPR020846">
    <property type="entry name" value="MFS_dom"/>
</dbReference>
<proteinExistence type="predicted"/>
<feature type="transmembrane region" description="Helical" evidence="7">
    <location>
        <begin position="422"/>
        <end position="442"/>
    </location>
</feature>
<keyword evidence="6 7" id="KW-0472">Membrane</keyword>
<dbReference type="Proteomes" id="UP000321155">
    <property type="component" value="Unassembled WGS sequence"/>
</dbReference>
<evidence type="ECO:0000256" key="4">
    <source>
        <dbReference type="ARBA" id="ARBA00022692"/>
    </source>
</evidence>
<keyword evidence="4 7" id="KW-0812">Transmembrane</keyword>
<evidence type="ECO:0000256" key="6">
    <source>
        <dbReference type="ARBA" id="ARBA00023136"/>
    </source>
</evidence>
<dbReference type="Gene3D" id="1.20.1250.20">
    <property type="entry name" value="MFS general substrate transporter like domains"/>
    <property type="match status" value="1"/>
</dbReference>
<sequence>MWGLFPTHRELFRGIPMSSSVTGADAASAPSLSSATAVPRRRVIMASLVGTTIEFYDFYVYATAAVAVFPALFFTGQDETAKLLASMATFAAAFVARPIGSVIFGHYGDRIGRKATLIGALLTMGVATFLIGLLPTYYSIGLWAPLILTILRFCQGLGLGGEWSGAALLATEYAEEGKRARAAMWPQLGAPFGFILANGFFLVLTLVMGFVSVAEQGADHPFLTWGWRIPFLASVVMVVLGLWVRFRLEETPVFRQALEQGQKVKTPLTEVFRTSWLQIVQGTFIMLATYVLFYLMTAWILSYGIGKPENGGLGIPYREFLVLQLLAVLLFAAMVPVSGRLADKYGRRSSQLVITAAILGFGLLFGTLMDPAAVGTGEDVSLVRVLVFLAVGMTLMGLTFGSMSAILPELFPTNVRYTGSGVAYNASSILGAAITPYVAVYLNAEHGVGAVGLYLAFGAVLTLVALWFSPETKDVDMTSVGTRR</sequence>
<evidence type="ECO:0000256" key="3">
    <source>
        <dbReference type="ARBA" id="ARBA00022475"/>
    </source>
</evidence>
<feature type="transmembrane region" description="Helical" evidence="7">
    <location>
        <begin position="381"/>
        <end position="401"/>
    </location>
</feature>
<name>A0ABQ0X2E8_9MICC</name>
<keyword evidence="3" id="KW-1003">Cell membrane</keyword>
<dbReference type="Pfam" id="PF07690">
    <property type="entry name" value="MFS_1"/>
    <property type="match status" value="1"/>
</dbReference>
<dbReference type="PANTHER" id="PTHR43045">
    <property type="entry name" value="SHIKIMATE TRANSPORTER"/>
    <property type="match status" value="1"/>
</dbReference>
<dbReference type="InterPro" id="IPR005829">
    <property type="entry name" value="Sugar_transporter_CS"/>
</dbReference>
<accession>A0ABQ0X2E8</accession>
<feature type="transmembrane region" description="Helical" evidence="7">
    <location>
        <begin position="225"/>
        <end position="246"/>
    </location>
</feature>
<dbReference type="EMBL" id="BJZR01000018">
    <property type="protein sequence ID" value="GEO91706.1"/>
    <property type="molecule type" value="Genomic_DNA"/>
</dbReference>
<dbReference type="InterPro" id="IPR011701">
    <property type="entry name" value="MFS"/>
</dbReference>
<protein>
    <submittedName>
        <fullName evidence="9">MFS transporter</fullName>
    </submittedName>
</protein>
<organism evidence="9 10">
    <name type="scientific">Kocuria flava</name>
    <dbReference type="NCBI Taxonomy" id="446860"/>
    <lineage>
        <taxon>Bacteria</taxon>
        <taxon>Bacillati</taxon>
        <taxon>Actinomycetota</taxon>
        <taxon>Actinomycetes</taxon>
        <taxon>Micrococcales</taxon>
        <taxon>Micrococcaceae</taxon>
        <taxon>Kocuria</taxon>
    </lineage>
</organism>
<feature type="transmembrane region" description="Helical" evidence="7">
    <location>
        <begin position="117"/>
        <end position="140"/>
    </location>
</feature>
<dbReference type="CDD" id="cd17369">
    <property type="entry name" value="MFS_ShiA_like"/>
    <property type="match status" value="1"/>
</dbReference>
<evidence type="ECO:0000256" key="7">
    <source>
        <dbReference type="SAM" id="Phobius"/>
    </source>
</evidence>
<feature type="transmembrane region" description="Helical" evidence="7">
    <location>
        <begin position="351"/>
        <end position="369"/>
    </location>
</feature>